<dbReference type="Proteomes" id="UP000663722">
    <property type="component" value="Chromosome"/>
</dbReference>
<organism evidence="2 3">
    <name type="scientific">Desulfonema magnum</name>
    <dbReference type="NCBI Taxonomy" id="45655"/>
    <lineage>
        <taxon>Bacteria</taxon>
        <taxon>Pseudomonadati</taxon>
        <taxon>Thermodesulfobacteriota</taxon>
        <taxon>Desulfobacteria</taxon>
        <taxon>Desulfobacterales</taxon>
        <taxon>Desulfococcaceae</taxon>
        <taxon>Desulfonema</taxon>
    </lineage>
</organism>
<reference evidence="2" key="1">
    <citation type="journal article" date="2021" name="Microb. Physiol.">
        <title>Proteogenomic Insights into the Physiology of Marine, Sulfate-Reducing, Filamentous Desulfonema limicola and Desulfonema magnum.</title>
        <authorList>
            <person name="Schnaars V."/>
            <person name="Wohlbrand L."/>
            <person name="Scheve S."/>
            <person name="Hinrichs C."/>
            <person name="Reinhardt R."/>
            <person name="Rabus R."/>
        </authorList>
    </citation>
    <scope>NUCLEOTIDE SEQUENCE</scope>
    <source>
        <strain evidence="2">4be13</strain>
    </source>
</reference>
<accession>A0A975GKB4</accession>
<dbReference type="AlphaFoldDB" id="A0A975GKB4"/>
<proteinExistence type="predicted"/>
<evidence type="ECO:0000313" key="2">
    <source>
        <dbReference type="EMBL" id="QTA84447.1"/>
    </source>
</evidence>
<protein>
    <submittedName>
        <fullName evidence="2">Uncharacterized protein</fullName>
    </submittedName>
</protein>
<dbReference type="KEGG" id="dmm:dnm_004430"/>
<evidence type="ECO:0000256" key="1">
    <source>
        <dbReference type="SAM" id="MobiDB-lite"/>
    </source>
</evidence>
<feature type="region of interest" description="Disordered" evidence="1">
    <location>
        <begin position="1"/>
        <end position="22"/>
    </location>
</feature>
<gene>
    <name evidence="2" type="ORF">dnm_004430</name>
</gene>
<evidence type="ECO:0000313" key="3">
    <source>
        <dbReference type="Proteomes" id="UP000663722"/>
    </source>
</evidence>
<name>A0A975GKB4_9BACT</name>
<keyword evidence="3" id="KW-1185">Reference proteome</keyword>
<sequence length="39" mass="4251">MSWKAGKTTDAPEMSRVSGNNTIRIGKEVSGLGRRICSR</sequence>
<dbReference type="EMBL" id="CP061800">
    <property type="protein sequence ID" value="QTA84447.1"/>
    <property type="molecule type" value="Genomic_DNA"/>
</dbReference>